<keyword evidence="1" id="KW-0805">Transcription regulation</keyword>
<evidence type="ECO:0000256" key="1">
    <source>
        <dbReference type="ARBA" id="ARBA00023015"/>
    </source>
</evidence>
<dbReference type="InterPro" id="IPR036390">
    <property type="entry name" value="WH_DNA-bd_sf"/>
</dbReference>
<dbReference type="CDD" id="cd00090">
    <property type="entry name" value="HTH_ARSR"/>
    <property type="match status" value="1"/>
</dbReference>
<reference evidence="5" key="2">
    <citation type="submission" date="2023-01" db="EMBL/GenBank/DDBJ databases">
        <title>Draft genome sequence of Sneathiella chinensis strain NBRC 103408.</title>
        <authorList>
            <person name="Sun Q."/>
            <person name="Mori K."/>
        </authorList>
    </citation>
    <scope>NUCLEOTIDE SEQUENCE</scope>
    <source>
        <strain evidence="5">NBRC 103408</strain>
    </source>
</reference>
<name>A0ABQ5U2M5_9PROT</name>
<dbReference type="SMART" id="SM00418">
    <property type="entry name" value="HTH_ARSR"/>
    <property type="match status" value="1"/>
</dbReference>
<dbReference type="Pfam" id="PF12840">
    <property type="entry name" value="HTH_20"/>
    <property type="match status" value="1"/>
</dbReference>
<proteinExistence type="predicted"/>
<evidence type="ECO:0000256" key="2">
    <source>
        <dbReference type="ARBA" id="ARBA00023125"/>
    </source>
</evidence>
<dbReference type="PANTHER" id="PTHR43132">
    <property type="entry name" value="ARSENICAL RESISTANCE OPERON REPRESSOR ARSR-RELATED"/>
    <property type="match status" value="1"/>
</dbReference>
<accession>A0ABQ5U2M5</accession>
<dbReference type="SUPFAM" id="SSF46785">
    <property type="entry name" value="Winged helix' DNA-binding domain"/>
    <property type="match status" value="1"/>
</dbReference>
<dbReference type="InterPro" id="IPR001845">
    <property type="entry name" value="HTH_ArsR_DNA-bd_dom"/>
</dbReference>
<dbReference type="PRINTS" id="PR00778">
    <property type="entry name" value="HTHARSR"/>
</dbReference>
<sequence>MDTLEAVSAFSALSQPTRLDVFRLLVKAGGTGMLAGDIGEALNVRQNTMSANLSVLLNAGLVRNERQGRTIRYFADMEGMRGLLAFLMEDCCGGQADMCKPVIDQIACDG</sequence>
<evidence type="ECO:0000256" key="3">
    <source>
        <dbReference type="ARBA" id="ARBA00023163"/>
    </source>
</evidence>
<dbReference type="PANTHER" id="PTHR43132:SF2">
    <property type="entry name" value="ARSENICAL RESISTANCE OPERON REPRESSOR ARSR-RELATED"/>
    <property type="match status" value="1"/>
</dbReference>
<evidence type="ECO:0000313" key="6">
    <source>
        <dbReference type="Proteomes" id="UP001161409"/>
    </source>
</evidence>
<comment type="caution">
    <text evidence="5">The sequence shown here is derived from an EMBL/GenBank/DDBJ whole genome shotgun (WGS) entry which is preliminary data.</text>
</comment>
<evidence type="ECO:0000313" key="5">
    <source>
        <dbReference type="EMBL" id="GLQ06420.1"/>
    </source>
</evidence>
<dbReference type="InterPro" id="IPR011991">
    <property type="entry name" value="ArsR-like_HTH"/>
</dbReference>
<keyword evidence="3" id="KW-0804">Transcription</keyword>
<gene>
    <name evidence="5" type="ORF">GCM10007924_16410</name>
</gene>
<dbReference type="Gene3D" id="1.10.10.10">
    <property type="entry name" value="Winged helix-like DNA-binding domain superfamily/Winged helix DNA-binding domain"/>
    <property type="match status" value="1"/>
</dbReference>
<reference evidence="5" key="1">
    <citation type="journal article" date="2014" name="Int. J. Syst. Evol. Microbiol.">
        <title>Complete genome of a new Firmicutes species belonging to the dominant human colonic microbiota ('Ruminococcus bicirculans') reveals two chromosomes and a selective capacity to utilize plant glucans.</title>
        <authorList>
            <consortium name="NISC Comparative Sequencing Program"/>
            <person name="Wegmann U."/>
            <person name="Louis P."/>
            <person name="Goesmann A."/>
            <person name="Henrissat B."/>
            <person name="Duncan S.H."/>
            <person name="Flint H.J."/>
        </authorList>
    </citation>
    <scope>NUCLEOTIDE SEQUENCE</scope>
    <source>
        <strain evidence="5">NBRC 103408</strain>
    </source>
</reference>
<dbReference type="NCBIfam" id="NF033788">
    <property type="entry name" value="HTH_metalloreg"/>
    <property type="match status" value="1"/>
</dbReference>
<evidence type="ECO:0000259" key="4">
    <source>
        <dbReference type="PROSITE" id="PS50987"/>
    </source>
</evidence>
<dbReference type="InterPro" id="IPR051011">
    <property type="entry name" value="Metal_resp_trans_reg"/>
</dbReference>
<dbReference type="RefSeq" id="WP_169560466.1">
    <property type="nucleotide sequence ID" value="NZ_BSNF01000006.1"/>
</dbReference>
<keyword evidence="2" id="KW-0238">DNA-binding</keyword>
<keyword evidence="6" id="KW-1185">Reference proteome</keyword>
<dbReference type="Proteomes" id="UP001161409">
    <property type="component" value="Unassembled WGS sequence"/>
</dbReference>
<dbReference type="PROSITE" id="PS50987">
    <property type="entry name" value="HTH_ARSR_2"/>
    <property type="match status" value="1"/>
</dbReference>
<feature type="domain" description="HTH arsR-type" evidence="4">
    <location>
        <begin position="1"/>
        <end position="95"/>
    </location>
</feature>
<protein>
    <submittedName>
        <fullName evidence="5">Transcriptional regulator</fullName>
    </submittedName>
</protein>
<dbReference type="EMBL" id="BSNF01000006">
    <property type="protein sequence ID" value="GLQ06420.1"/>
    <property type="molecule type" value="Genomic_DNA"/>
</dbReference>
<dbReference type="InterPro" id="IPR036388">
    <property type="entry name" value="WH-like_DNA-bd_sf"/>
</dbReference>
<organism evidence="5 6">
    <name type="scientific">Sneathiella chinensis</name>
    <dbReference type="NCBI Taxonomy" id="349750"/>
    <lineage>
        <taxon>Bacteria</taxon>
        <taxon>Pseudomonadati</taxon>
        <taxon>Pseudomonadota</taxon>
        <taxon>Alphaproteobacteria</taxon>
        <taxon>Sneathiellales</taxon>
        <taxon>Sneathiellaceae</taxon>
        <taxon>Sneathiella</taxon>
    </lineage>
</organism>